<dbReference type="InterPro" id="IPR001096">
    <property type="entry name" value="Peptidase_C13"/>
</dbReference>
<dbReference type="PANTHER" id="PTHR48067:SF1">
    <property type="entry name" value="GPI-ANCHOR TRANSAMIDASE"/>
    <property type="match status" value="1"/>
</dbReference>
<dbReference type="Gene3D" id="3.40.50.1460">
    <property type="match status" value="1"/>
</dbReference>
<keyword evidence="3" id="KW-0337">GPI-anchor biosynthesis</keyword>
<evidence type="ECO:0000256" key="2">
    <source>
        <dbReference type="ARBA" id="ARBA00009941"/>
    </source>
</evidence>
<reference evidence="5 6" key="1">
    <citation type="journal article" date="2012" name="Eukaryot. Cell">
        <title>Draft genome sequence of CBS 2479, the standard type strain of Trichosporon asahii.</title>
        <authorList>
            <person name="Yang R.Y."/>
            <person name="Li H.T."/>
            <person name="Zhu H."/>
            <person name="Zhou G.P."/>
            <person name="Wang M."/>
            <person name="Wang L."/>
        </authorList>
    </citation>
    <scope>NUCLEOTIDE SEQUENCE [LARGE SCALE GENOMIC DNA]</scope>
    <source>
        <strain evidence="6">ATCC 90039 / CBS 2479 / JCM 2466 / KCTC 7840 / NCYC 2677 / UAMH 7654</strain>
    </source>
</reference>
<dbReference type="RefSeq" id="XP_014178314.1">
    <property type="nucleotide sequence ID" value="XM_014322839.1"/>
</dbReference>
<evidence type="ECO:0000313" key="5">
    <source>
        <dbReference type="EMBL" id="EJT46795.1"/>
    </source>
</evidence>
<dbReference type="GeneID" id="25987986"/>
<dbReference type="AlphaFoldDB" id="J4U8H9"/>
<sequence>MYRTIKRLGIPDSNIILMLADDVACDARNIFPASVFGNRDRQLDLYGDSVEVDYRGYEVTVENFLRVLTGRFDKHVPPNKRLLTDASSNVFLYLTGHGGDEFLKFQDNEELSAFDIADTVEQMHEKRRYNKLLFMIDTCQANTMFSQFYSPDIIATGSSAKGENSLSHHADDQIGVSVIDSYTHFTLNYLEGFNKSSKATFDSYDPVQILSNAGVSTSLSKTPPAEILLTDFLGGVSRVEISDGKVSVGEDGWIESETVEVETLPPPLNAFRPISAALV</sequence>
<evidence type="ECO:0000256" key="4">
    <source>
        <dbReference type="ARBA" id="ARBA00022729"/>
    </source>
</evidence>
<dbReference type="GO" id="GO:0042765">
    <property type="term" value="C:GPI-anchor transamidase complex"/>
    <property type="evidence" value="ECO:0007669"/>
    <property type="project" value="InterPro"/>
</dbReference>
<dbReference type="MEROPS" id="C13.005"/>
<dbReference type="InterPro" id="IPR028361">
    <property type="entry name" value="GPI_transamidase"/>
</dbReference>
<comment type="pathway">
    <text evidence="1">Glycolipid biosynthesis; glycosylphosphatidylinositol-anchor biosynthesis.</text>
</comment>
<dbReference type="KEGG" id="tasa:A1Q1_04473"/>
<dbReference type="PANTHER" id="PTHR48067">
    <property type="entry name" value="GPI-ANCHOR TRANSAMIDASE"/>
    <property type="match status" value="1"/>
</dbReference>
<keyword evidence="4" id="KW-0732">Signal</keyword>
<dbReference type="UniPathway" id="UPA00196"/>
<dbReference type="GO" id="GO:0006506">
    <property type="term" value="P:GPI anchor biosynthetic process"/>
    <property type="evidence" value="ECO:0007669"/>
    <property type="project" value="UniProtKB-UniPathway"/>
</dbReference>
<dbReference type="Proteomes" id="UP000002748">
    <property type="component" value="Unassembled WGS sequence"/>
</dbReference>
<dbReference type="GO" id="GO:0006508">
    <property type="term" value="P:proteolysis"/>
    <property type="evidence" value="ECO:0007669"/>
    <property type="project" value="InterPro"/>
</dbReference>
<dbReference type="GO" id="GO:0003923">
    <property type="term" value="F:GPI-anchor transamidase activity"/>
    <property type="evidence" value="ECO:0007669"/>
    <property type="project" value="InterPro"/>
</dbReference>
<organism evidence="5 6">
    <name type="scientific">Trichosporon asahii var. asahii (strain ATCC 90039 / CBS 2479 / JCM 2466 / KCTC 7840 / NBRC 103889/ NCYC 2677 / UAMH 7654)</name>
    <name type="common">Yeast</name>
    <dbReference type="NCBI Taxonomy" id="1186058"/>
    <lineage>
        <taxon>Eukaryota</taxon>
        <taxon>Fungi</taxon>
        <taxon>Dikarya</taxon>
        <taxon>Basidiomycota</taxon>
        <taxon>Agaricomycotina</taxon>
        <taxon>Tremellomycetes</taxon>
        <taxon>Trichosporonales</taxon>
        <taxon>Trichosporonaceae</taxon>
        <taxon>Trichosporon</taxon>
    </lineage>
</organism>
<evidence type="ECO:0000256" key="1">
    <source>
        <dbReference type="ARBA" id="ARBA00004687"/>
    </source>
</evidence>
<gene>
    <name evidence="5" type="ORF">A1Q1_04473</name>
</gene>
<comment type="caution">
    <text evidence="5">The sequence shown here is derived from an EMBL/GenBank/DDBJ whole genome shotgun (WGS) entry which is preliminary data.</text>
</comment>
<name>J4U8H9_TRIAS</name>
<dbReference type="VEuPathDB" id="FungiDB:A1Q1_04473"/>
<accession>J4U8H9</accession>
<dbReference type="HOGENOM" id="CLU_044656_1_0_1"/>
<dbReference type="GO" id="GO:0016255">
    <property type="term" value="P:attachment of GPI anchor to protein"/>
    <property type="evidence" value="ECO:0007669"/>
    <property type="project" value="InterPro"/>
</dbReference>
<evidence type="ECO:0000256" key="3">
    <source>
        <dbReference type="ARBA" id="ARBA00022502"/>
    </source>
</evidence>
<dbReference type="EMBL" id="ALBS01000276">
    <property type="protein sequence ID" value="EJT46795.1"/>
    <property type="molecule type" value="Genomic_DNA"/>
</dbReference>
<dbReference type="PRINTS" id="PR00776">
    <property type="entry name" value="HEMOGLOBNASE"/>
</dbReference>
<proteinExistence type="inferred from homology"/>
<evidence type="ECO:0000313" key="6">
    <source>
        <dbReference type="Proteomes" id="UP000002748"/>
    </source>
</evidence>
<dbReference type="OrthoDB" id="192611at2759"/>
<protein>
    <submittedName>
        <fullName evidence="5">GPI-anchor transamidase</fullName>
    </submittedName>
</protein>
<comment type="similarity">
    <text evidence="2">Belongs to the peptidase C13 family.</text>
</comment>
<dbReference type="Pfam" id="PF01650">
    <property type="entry name" value="Peptidase_C13"/>
    <property type="match status" value="1"/>
</dbReference>